<feature type="compositionally biased region" description="Polar residues" evidence="1">
    <location>
        <begin position="266"/>
        <end position="276"/>
    </location>
</feature>
<organism evidence="2 3">
    <name type="scientific">Venturia nashicola</name>
    <dbReference type="NCBI Taxonomy" id="86259"/>
    <lineage>
        <taxon>Eukaryota</taxon>
        <taxon>Fungi</taxon>
        <taxon>Dikarya</taxon>
        <taxon>Ascomycota</taxon>
        <taxon>Pezizomycotina</taxon>
        <taxon>Dothideomycetes</taxon>
        <taxon>Pleosporomycetidae</taxon>
        <taxon>Venturiales</taxon>
        <taxon>Venturiaceae</taxon>
        <taxon>Venturia</taxon>
    </lineage>
</organism>
<feature type="region of interest" description="Disordered" evidence="1">
    <location>
        <begin position="73"/>
        <end position="95"/>
    </location>
</feature>
<feature type="compositionally biased region" description="Polar residues" evidence="1">
    <location>
        <begin position="128"/>
        <end position="149"/>
    </location>
</feature>
<reference evidence="2 3" key="1">
    <citation type="submission" date="2019-04" db="EMBL/GenBank/DDBJ databases">
        <title>High contiguity whole genome sequence and gene annotation resource for two Venturia nashicola isolates.</title>
        <authorList>
            <person name="Prokchorchik M."/>
            <person name="Won K."/>
            <person name="Lee Y."/>
            <person name="Choi E.D."/>
            <person name="Segonzac C."/>
            <person name="Sohn K.H."/>
        </authorList>
    </citation>
    <scope>NUCLEOTIDE SEQUENCE [LARGE SCALE GENOMIC DNA]</scope>
    <source>
        <strain evidence="2 3">PRI2</strain>
    </source>
</reference>
<dbReference type="Proteomes" id="UP000298493">
    <property type="component" value="Unassembled WGS sequence"/>
</dbReference>
<evidence type="ECO:0000313" key="3">
    <source>
        <dbReference type="Proteomes" id="UP000298493"/>
    </source>
</evidence>
<feature type="region of interest" description="Disordered" evidence="1">
    <location>
        <begin position="1"/>
        <end position="28"/>
    </location>
</feature>
<gene>
    <name evidence="2" type="ORF">E6O75_ATG06258</name>
</gene>
<protein>
    <submittedName>
        <fullName evidence="2">Uncharacterized protein</fullName>
    </submittedName>
</protein>
<feature type="compositionally biased region" description="Basic and acidic residues" evidence="1">
    <location>
        <begin position="290"/>
        <end position="301"/>
    </location>
</feature>
<keyword evidence="3" id="KW-1185">Reference proteome</keyword>
<feature type="compositionally biased region" description="Basic residues" evidence="1">
    <location>
        <begin position="388"/>
        <end position="397"/>
    </location>
</feature>
<feature type="compositionally biased region" description="Acidic residues" evidence="1">
    <location>
        <begin position="408"/>
        <end position="420"/>
    </location>
</feature>
<feature type="region of interest" description="Disordered" evidence="1">
    <location>
        <begin position="346"/>
        <end position="447"/>
    </location>
</feature>
<feature type="compositionally biased region" description="Basic and acidic residues" evidence="1">
    <location>
        <begin position="352"/>
        <end position="363"/>
    </location>
</feature>
<feature type="region of interest" description="Disordered" evidence="1">
    <location>
        <begin position="118"/>
        <end position="174"/>
    </location>
</feature>
<comment type="caution">
    <text evidence="2">The sequence shown here is derived from an EMBL/GenBank/DDBJ whole genome shotgun (WGS) entry which is preliminary data.</text>
</comment>
<feature type="region of interest" description="Disordered" evidence="1">
    <location>
        <begin position="263"/>
        <end position="330"/>
    </location>
</feature>
<accession>A0A4Z1NWY8</accession>
<evidence type="ECO:0000256" key="1">
    <source>
        <dbReference type="SAM" id="MobiDB-lite"/>
    </source>
</evidence>
<feature type="compositionally biased region" description="Basic and acidic residues" evidence="1">
    <location>
        <begin position="308"/>
        <end position="330"/>
    </location>
</feature>
<name>A0A4Z1NWY8_9PEZI</name>
<evidence type="ECO:0000313" key="2">
    <source>
        <dbReference type="EMBL" id="TID19137.1"/>
    </source>
</evidence>
<dbReference type="EMBL" id="SNSC02000013">
    <property type="protein sequence ID" value="TID19137.1"/>
    <property type="molecule type" value="Genomic_DNA"/>
</dbReference>
<sequence>MASENSEESAYMLNAPPTPGTGDVEDWEDGGFEELMKQELAREFSGSEREPGTITTDEDGDLEAELAAEMFSSDIDEEPDPVGVEKSNALEDRIPQKVAAKERAKFKPDTQKVANNFFKAPARESQAHTRTGSNASAMAPISSLSTTSKLAKVPAKSKFTTPVPKFNSKTIIQGGGKVTTGSKLAAFTGTKAAAREAARLAKIADIKVQKKSVEDRRASMGIQATAKGEFDNKAAQTIGEVMHTVTKKPKHYHPDGEKRAMAMETSKASMVSTKANPEQKGVAVPVSRKKQMDPSEAKTAHDLTMSKMRSEAVLKGKKKKDAEVEREESKRVAKLAMANNLAAMAEHLQQGEMERQVKTRQLSDHYLAQAAAKNKRKRPDSESSAPLKKTKNPKKPVHKDLSSPHADEQEDENEASDEMEGVTVERKILAHKKTREKSAPSSKKRRA</sequence>
<dbReference type="AlphaFoldDB" id="A0A4Z1NWY8"/>
<proteinExistence type="predicted"/>
<feature type="compositionally biased region" description="Basic and acidic residues" evidence="1">
    <location>
        <begin position="398"/>
        <end position="407"/>
    </location>
</feature>